<name>A0A833QMK1_9POAL</name>
<reference evidence="1" key="1">
    <citation type="submission" date="2020-01" db="EMBL/GenBank/DDBJ databases">
        <title>Genome sequence of Kobresia littledalei, the first chromosome-level genome in the family Cyperaceae.</title>
        <authorList>
            <person name="Qu G."/>
        </authorList>
    </citation>
    <scope>NUCLEOTIDE SEQUENCE</scope>
    <source>
        <strain evidence="1">C.B.Clarke</strain>
        <tissue evidence="1">Leaf</tissue>
    </source>
</reference>
<dbReference type="EMBL" id="SWLB01000014">
    <property type="protein sequence ID" value="KAF3329750.1"/>
    <property type="molecule type" value="Genomic_DNA"/>
</dbReference>
<dbReference type="Proteomes" id="UP000623129">
    <property type="component" value="Unassembled WGS sequence"/>
</dbReference>
<accession>A0A833QMK1</accession>
<protein>
    <submittedName>
        <fullName evidence="1">Uncharacterized protein</fullName>
    </submittedName>
</protein>
<comment type="caution">
    <text evidence="1">The sequence shown here is derived from an EMBL/GenBank/DDBJ whole genome shotgun (WGS) entry which is preliminary data.</text>
</comment>
<organism evidence="1 2">
    <name type="scientific">Carex littledalei</name>
    <dbReference type="NCBI Taxonomy" id="544730"/>
    <lineage>
        <taxon>Eukaryota</taxon>
        <taxon>Viridiplantae</taxon>
        <taxon>Streptophyta</taxon>
        <taxon>Embryophyta</taxon>
        <taxon>Tracheophyta</taxon>
        <taxon>Spermatophyta</taxon>
        <taxon>Magnoliopsida</taxon>
        <taxon>Liliopsida</taxon>
        <taxon>Poales</taxon>
        <taxon>Cyperaceae</taxon>
        <taxon>Cyperoideae</taxon>
        <taxon>Cariceae</taxon>
        <taxon>Carex</taxon>
        <taxon>Carex subgen. Euthyceras</taxon>
    </lineage>
</organism>
<evidence type="ECO:0000313" key="2">
    <source>
        <dbReference type="Proteomes" id="UP000623129"/>
    </source>
</evidence>
<dbReference type="AlphaFoldDB" id="A0A833QMK1"/>
<keyword evidence="2" id="KW-1185">Reference proteome</keyword>
<evidence type="ECO:0000313" key="1">
    <source>
        <dbReference type="EMBL" id="KAF3329750.1"/>
    </source>
</evidence>
<proteinExistence type="predicted"/>
<gene>
    <name evidence="1" type="ORF">FCM35_KLT05081</name>
</gene>
<sequence>MDELGQTRSRFLALYDRLKHEMMHDADIEFTDEMRLQVEEIVDYNVPRGEADILLMLFNQILRT</sequence>